<comment type="caution">
    <text evidence="1">The sequence shown here is derived from an EMBL/GenBank/DDBJ whole genome shotgun (WGS) entry which is preliminary data.</text>
</comment>
<dbReference type="AlphaFoldDB" id="A0AAN6EZ41"/>
<dbReference type="Proteomes" id="UP001161757">
    <property type="component" value="Unassembled WGS sequence"/>
</dbReference>
<evidence type="ECO:0000313" key="1">
    <source>
        <dbReference type="EMBL" id="KAJ8993908.1"/>
    </source>
</evidence>
<proteinExistence type="predicted"/>
<organism evidence="1 2">
    <name type="scientific">Exophiala dermatitidis</name>
    <name type="common">Black yeast-like fungus</name>
    <name type="synonym">Wangiella dermatitidis</name>
    <dbReference type="NCBI Taxonomy" id="5970"/>
    <lineage>
        <taxon>Eukaryota</taxon>
        <taxon>Fungi</taxon>
        <taxon>Dikarya</taxon>
        <taxon>Ascomycota</taxon>
        <taxon>Pezizomycotina</taxon>
        <taxon>Eurotiomycetes</taxon>
        <taxon>Chaetothyriomycetidae</taxon>
        <taxon>Chaetothyriales</taxon>
        <taxon>Herpotrichiellaceae</taxon>
        <taxon>Exophiala</taxon>
    </lineage>
</organism>
<dbReference type="EMBL" id="JAJGCB010000003">
    <property type="protein sequence ID" value="KAJ8993908.1"/>
    <property type="molecule type" value="Genomic_DNA"/>
</dbReference>
<reference evidence="1" key="1">
    <citation type="submission" date="2023-01" db="EMBL/GenBank/DDBJ databases">
        <title>Exophiala dermititidis isolated from Cystic Fibrosis Patient.</title>
        <authorList>
            <person name="Kurbessoian T."/>
            <person name="Crocker A."/>
            <person name="Murante D."/>
            <person name="Hogan D.A."/>
            <person name="Stajich J.E."/>
        </authorList>
    </citation>
    <scope>NUCLEOTIDE SEQUENCE</scope>
    <source>
        <strain evidence="1">Ex8</strain>
    </source>
</reference>
<gene>
    <name evidence="1" type="ORF">HRR80_002411</name>
</gene>
<sequence length="171" mass="19599">MLWWMVVTTDVAGGGFVVLVLHQLSRTRPCVKGANTTTNTTVDRYSHHSLDLPAFLLSFPLCFRPQADCKCMFTIERSEFLSVVAAFVARSRENPPATSIIQLHIPRKFDSVPAYVRTSRESFYPDHRQLVDNVRYLCLYLRLDLPLRVRQLLTSRRHPPAVLQLVDEGQD</sequence>
<evidence type="ECO:0000313" key="2">
    <source>
        <dbReference type="Proteomes" id="UP001161757"/>
    </source>
</evidence>
<name>A0AAN6EZ41_EXODE</name>
<accession>A0AAN6EZ41</accession>
<protein>
    <submittedName>
        <fullName evidence="1">Uncharacterized protein</fullName>
    </submittedName>
</protein>